<evidence type="ECO:0000256" key="3">
    <source>
        <dbReference type="ARBA" id="ARBA00002284"/>
    </source>
</evidence>
<comment type="function">
    <text evidence="17 19">Catalyzes the conversion of GTP to 2,5-diamino-6-ribosylamino-4(3H)-pyrimidinone 5'-phosphate (DARP), formate and pyrophosphate.</text>
</comment>
<feature type="binding site" evidence="19">
    <location>
        <position position="166"/>
    </location>
    <ligand>
        <name>D-ribulose 5-phosphate</name>
        <dbReference type="ChEBI" id="CHEBI:58121"/>
    </ligand>
</feature>
<evidence type="ECO:0000256" key="2">
    <source>
        <dbReference type="ARBA" id="ARBA00001936"/>
    </source>
</evidence>
<feature type="site" description="Essential for DHBP synthase activity" evidence="19">
    <location>
        <position position="128"/>
    </location>
</feature>
<evidence type="ECO:0000256" key="6">
    <source>
        <dbReference type="ARBA" id="ARBA00005520"/>
    </source>
</evidence>
<reference evidence="22" key="1">
    <citation type="journal article" date="2010" name="Stand. Genomic Sci.">
        <title>Complete genome sequence of 'Thermobaculum terrenum' type strain (YNP1).</title>
        <authorList>
            <person name="Kiss H."/>
            <person name="Cleland D."/>
            <person name="Lapidus A."/>
            <person name="Lucas S."/>
            <person name="Glavina Del Rio T."/>
            <person name="Nolan M."/>
            <person name="Tice H."/>
            <person name="Han C."/>
            <person name="Goodwin L."/>
            <person name="Pitluck S."/>
            <person name="Liolios K."/>
            <person name="Ivanova N."/>
            <person name="Mavromatis K."/>
            <person name="Ovchinnikova G."/>
            <person name="Pati A."/>
            <person name="Chen A."/>
            <person name="Palaniappan K."/>
            <person name="Land M."/>
            <person name="Hauser L."/>
            <person name="Chang Y."/>
            <person name="Jeffries C."/>
            <person name="Lu M."/>
            <person name="Brettin T."/>
            <person name="Detter J."/>
            <person name="Goker M."/>
            <person name="Tindall B."/>
            <person name="Beck B."/>
            <person name="McDermott T."/>
            <person name="Woyke T."/>
            <person name="Bristow J."/>
            <person name="Eisen J."/>
            <person name="Markowitz V."/>
            <person name="Hugenholtz P."/>
            <person name="Kyrpides N."/>
            <person name="Klenk H."/>
            <person name="Cheng J."/>
        </authorList>
    </citation>
    <scope>NUCLEOTIDE SEQUENCE [LARGE SCALE GENOMIC DNA]</scope>
    <source>
        <strain evidence="22">ATCC BAA-798 / YNP1</strain>
    </source>
</reference>
<dbReference type="NCBIfam" id="TIGR00505">
    <property type="entry name" value="ribA"/>
    <property type="match status" value="1"/>
</dbReference>
<feature type="binding site" evidence="19">
    <location>
        <begin position="295"/>
        <end position="297"/>
    </location>
    <ligand>
        <name>GTP</name>
        <dbReference type="ChEBI" id="CHEBI:37565"/>
    </ligand>
</feature>
<feature type="binding site" evidence="19">
    <location>
        <position position="32"/>
    </location>
    <ligand>
        <name>D-ribulose 5-phosphate</name>
        <dbReference type="ChEBI" id="CHEBI:58121"/>
    </ligand>
</feature>
<organism evidence="21 22">
    <name type="scientific">Thermobaculum terrenum (strain ATCC BAA-798 / CCMEE 7001 / YNP1)</name>
    <dbReference type="NCBI Taxonomy" id="525904"/>
    <lineage>
        <taxon>Bacteria</taxon>
        <taxon>Bacillati</taxon>
        <taxon>Chloroflexota</taxon>
        <taxon>Chloroflexia</taxon>
        <taxon>Candidatus Thermobaculales</taxon>
        <taxon>Candidatus Thermobaculaceae</taxon>
        <taxon>Thermobaculum</taxon>
    </lineage>
</organism>
<dbReference type="AlphaFoldDB" id="D1CIT3"/>
<feature type="binding site" evidence="19">
    <location>
        <position position="274"/>
    </location>
    <ligand>
        <name>GTP</name>
        <dbReference type="ChEBI" id="CHEBI:37565"/>
    </ligand>
</feature>
<dbReference type="STRING" id="525904.Tter_2767"/>
<comment type="cofactor">
    <cofactor evidence="2">
        <name>Mn(2+)</name>
        <dbReference type="ChEBI" id="CHEBI:29035"/>
    </cofactor>
</comment>
<dbReference type="GO" id="GO:0003935">
    <property type="term" value="F:GTP cyclohydrolase II activity"/>
    <property type="evidence" value="ECO:0007669"/>
    <property type="project" value="UniProtKB-UniRule"/>
</dbReference>
<dbReference type="KEGG" id="ttr:Tter_2767"/>
<evidence type="ECO:0000256" key="11">
    <source>
        <dbReference type="ARBA" id="ARBA00022833"/>
    </source>
</evidence>
<evidence type="ECO:0000259" key="20">
    <source>
        <dbReference type="Pfam" id="PF00925"/>
    </source>
</evidence>
<comment type="cofactor">
    <cofactor evidence="19">
        <name>Zn(2+)</name>
        <dbReference type="ChEBI" id="CHEBI:29105"/>
    </cofactor>
    <text evidence="19">Binds 1 zinc ion per subunit.</text>
</comment>
<dbReference type="NCBIfam" id="NF001591">
    <property type="entry name" value="PRK00393.1"/>
    <property type="match status" value="1"/>
</dbReference>
<evidence type="ECO:0000313" key="21">
    <source>
        <dbReference type="EMBL" id="ACZ43653.1"/>
    </source>
</evidence>
<keyword evidence="15 19" id="KW-0456">Lyase</keyword>
<feature type="active site" description="Proton acceptor; for GTP cyclohydrolase activity" evidence="19">
    <location>
        <position position="329"/>
    </location>
</feature>
<feature type="binding site" evidence="19">
    <location>
        <position position="317"/>
    </location>
    <ligand>
        <name>GTP</name>
        <dbReference type="ChEBI" id="CHEBI:37565"/>
    </ligand>
</feature>
<keyword evidence="22" id="KW-1185">Reference proteome</keyword>
<dbReference type="SUPFAM" id="SSF142695">
    <property type="entry name" value="RibA-like"/>
    <property type="match status" value="1"/>
</dbReference>
<evidence type="ECO:0000256" key="12">
    <source>
        <dbReference type="ARBA" id="ARBA00022842"/>
    </source>
</evidence>
<accession>D1CIT3</accession>
<evidence type="ECO:0000256" key="8">
    <source>
        <dbReference type="ARBA" id="ARBA00022723"/>
    </source>
</evidence>
<dbReference type="InterPro" id="IPR016299">
    <property type="entry name" value="Riboflavin_synth_RibBA"/>
</dbReference>
<keyword evidence="13 19" id="KW-0342">GTP-binding</keyword>
<dbReference type="GO" id="GO:0000287">
    <property type="term" value="F:magnesium ion binding"/>
    <property type="evidence" value="ECO:0007669"/>
    <property type="project" value="UniProtKB-UniRule"/>
</dbReference>
<dbReference type="HAMAP" id="MF_00180">
    <property type="entry name" value="RibB"/>
    <property type="match status" value="1"/>
</dbReference>
<keyword evidence="11 19" id="KW-0862">Zinc</keyword>
<dbReference type="PANTHER" id="PTHR21327:SF18">
    <property type="entry name" value="3,4-DIHYDROXY-2-BUTANONE 4-PHOSPHATE SYNTHASE"/>
    <property type="match status" value="1"/>
</dbReference>
<feature type="domain" description="GTP cyclohydrolase II" evidence="20">
    <location>
        <begin position="215"/>
        <end position="373"/>
    </location>
</feature>
<feature type="binding site" evidence="19">
    <location>
        <position position="145"/>
    </location>
    <ligand>
        <name>Mg(2+)</name>
        <dbReference type="ChEBI" id="CHEBI:18420"/>
        <label>2</label>
    </ligand>
</feature>
<evidence type="ECO:0000256" key="18">
    <source>
        <dbReference type="ARBA" id="ARBA00049295"/>
    </source>
</evidence>
<feature type="active site" description="Nucleophile; for GTP cyclohydrolase activity" evidence="19">
    <location>
        <position position="331"/>
    </location>
</feature>
<comment type="catalytic activity">
    <reaction evidence="1 19">
        <text>D-ribulose 5-phosphate = (2S)-2-hydroxy-3-oxobutyl phosphate + formate + H(+)</text>
        <dbReference type="Rhea" id="RHEA:18457"/>
        <dbReference type="ChEBI" id="CHEBI:15378"/>
        <dbReference type="ChEBI" id="CHEBI:15740"/>
        <dbReference type="ChEBI" id="CHEBI:58121"/>
        <dbReference type="ChEBI" id="CHEBI:58830"/>
        <dbReference type="EC" id="4.1.99.12"/>
    </reaction>
</comment>
<dbReference type="HAMAP" id="MF_00179">
    <property type="entry name" value="RibA"/>
    <property type="match status" value="1"/>
</dbReference>
<sequence>MTGSKIQQALDELRAGRFVVVVDDESREREADLVLAAQHATPAAINFMAREACGLICVAMHGRRMDQLGIPPMVSPENNTSAHGTAFGVPVDAASGITTGISAYDRAHTIRLLADPSSTPGDFIMPGHVFPLRAREGGVLERRGHTEAAVDLMVMAGLQPVAAICEIMAPNGRMAWGEELEEFAHRHNLMLVTVQEVADARAAESEGTLGKVRPVKLPTSHGEFTLVAYTAPDSREPHLALIHGDPGSSPLVRLHSECFTGDVLGSERCDCGPQLDRALQMIAAQGGILLYLRQEGRGIGLLNKLRAYALQDEGLDTVEANEHLGFQPDERDYAVAAEILRDLGVSSVRLLTNNPRKIEGLRAHGIEVVERVPLEVPPRRHNLRYLQTKKLKLGHWLQLHPPIGEQR</sequence>
<dbReference type="PANTHER" id="PTHR21327">
    <property type="entry name" value="GTP CYCLOHYDROLASE II-RELATED"/>
    <property type="match status" value="1"/>
</dbReference>
<feature type="binding site" evidence="19">
    <location>
        <position position="357"/>
    </location>
    <ligand>
        <name>GTP</name>
        <dbReference type="ChEBI" id="CHEBI:37565"/>
    </ligand>
</feature>
<keyword evidence="16 19" id="KW-0511">Multifunctional enzyme</keyword>
<feature type="binding site" evidence="19">
    <location>
        <position position="28"/>
    </location>
    <ligand>
        <name>Mg(2+)</name>
        <dbReference type="ChEBI" id="CHEBI:18420"/>
        <label>2</label>
    </ligand>
</feature>
<feature type="binding site" evidence="19">
    <location>
        <position position="258"/>
    </location>
    <ligand>
        <name>Zn(2+)</name>
        <dbReference type="ChEBI" id="CHEBI:29105"/>
        <note>catalytic</note>
    </ligand>
</feature>
<evidence type="ECO:0000256" key="17">
    <source>
        <dbReference type="ARBA" id="ARBA00043932"/>
    </source>
</evidence>
<dbReference type="InterPro" id="IPR017945">
    <property type="entry name" value="DHBP_synth_RibB-like_a/b_dom"/>
</dbReference>
<evidence type="ECO:0000256" key="9">
    <source>
        <dbReference type="ARBA" id="ARBA00022741"/>
    </source>
</evidence>
<evidence type="ECO:0000256" key="10">
    <source>
        <dbReference type="ARBA" id="ARBA00022801"/>
    </source>
</evidence>
<dbReference type="HOGENOM" id="CLU_020273_1_2_0"/>
<dbReference type="EC" id="3.5.4.25" evidence="19"/>
<dbReference type="OrthoDB" id="9793111at2"/>
<feature type="binding site" evidence="19">
    <location>
        <position position="28"/>
    </location>
    <ligand>
        <name>Mg(2+)</name>
        <dbReference type="ChEBI" id="CHEBI:18420"/>
        <label>1</label>
    </ligand>
</feature>
<dbReference type="GO" id="GO:0005525">
    <property type="term" value="F:GTP binding"/>
    <property type="evidence" value="ECO:0007669"/>
    <property type="project" value="UniProtKB-KW"/>
</dbReference>
<dbReference type="RefSeq" id="WP_012876684.1">
    <property type="nucleotide sequence ID" value="NC_013526.1"/>
</dbReference>
<comment type="catalytic activity">
    <reaction evidence="18 19">
        <text>GTP + 4 H2O = 2,5-diamino-6-hydroxy-4-(5-phosphoribosylamino)-pyrimidine + formate + 2 phosphate + 3 H(+)</text>
        <dbReference type="Rhea" id="RHEA:23704"/>
        <dbReference type="ChEBI" id="CHEBI:15377"/>
        <dbReference type="ChEBI" id="CHEBI:15378"/>
        <dbReference type="ChEBI" id="CHEBI:15740"/>
        <dbReference type="ChEBI" id="CHEBI:37565"/>
        <dbReference type="ChEBI" id="CHEBI:43474"/>
        <dbReference type="ChEBI" id="CHEBI:58614"/>
        <dbReference type="EC" id="3.5.4.25"/>
    </reaction>
</comment>
<comment type="cofactor">
    <cofactor evidence="19">
        <name>Mg(2+)</name>
        <dbReference type="ChEBI" id="CHEBI:18420"/>
    </cofactor>
    <cofactor evidence="19">
        <name>Mn(2+)</name>
        <dbReference type="ChEBI" id="CHEBI:29035"/>
    </cofactor>
    <text evidence="19">Binds 2 divalent metal cations per subunit. Magnesium or manganese.</text>
</comment>
<dbReference type="InterPro" id="IPR000422">
    <property type="entry name" value="DHBP_synthase_RibB"/>
</dbReference>
<comment type="function">
    <text evidence="3 19">Catalyzes the conversion of D-ribulose 5-phosphate to formate and 3,4-dihydroxy-2-butanone 4-phosphate.</text>
</comment>
<dbReference type="Gene3D" id="3.90.870.10">
    <property type="entry name" value="DHBP synthase"/>
    <property type="match status" value="1"/>
</dbReference>
<keyword evidence="8 19" id="KW-0479">Metal-binding</keyword>
<dbReference type="GO" id="GO:0008686">
    <property type="term" value="F:3,4-dihydroxy-2-butanone-4-phosphate synthase activity"/>
    <property type="evidence" value="ECO:0007669"/>
    <property type="project" value="UniProtKB-UniRule"/>
</dbReference>
<evidence type="ECO:0000256" key="13">
    <source>
        <dbReference type="ARBA" id="ARBA00023134"/>
    </source>
</evidence>
<dbReference type="InterPro" id="IPR032677">
    <property type="entry name" value="GTP_cyclohydro_II"/>
</dbReference>
<evidence type="ECO:0000256" key="16">
    <source>
        <dbReference type="ARBA" id="ARBA00023268"/>
    </source>
</evidence>
<keyword evidence="10 19" id="KW-0378">Hydrolase</keyword>
<feature type="binding site" evidence="19">
    <location>
        <begin position="253"/>
        <end position="257"/>
    </location>
    <ligand>
        <name>GTP</name>
        <dbReference type="ChEBI" id="CHEBI:37565"/>
    </ligand>
</feature>
<dbReference type="EC" id="4.1.99.12" evidence="19"/>
<dbReference type="FunFam" id="3.90.870.10:FF:000001">
    <property type="entry name" value="Riboflavin biosynthesis protein RibBA"/>
    <property type="match status" value="1"/>
</dbReference>
<dbReference type="Pfam" id="PF00925">
    <property type="entry name" value="GTP_cyclohydro2"/>
    <property type="match status" value="1"/>
</dbReference>
<comment type="pathway">
    <text evidence="5 19">Cofactor biosynthesis; riboflavin biosynthesis; 2-hydroxy-3-oxobutyl phosphate from D-ribulose 5-phosphate: step 1/1.</text>
</comment>
<feature type="region of interest" description="GTP cyclohydrolase II" evidence="19">
    <location>
        <begin position="205"/>
        <end position="407"/>
    </location>
</feature>
<keyword evidence="9 19" id="KW-0547">Nucleotide-binding</keyword>
<dbReference type="PIRSF" id="PIRSF001259">
    <property type="entry name" value="RibA"/>
    <property type="match status" value="1"/>
</dbReference>
<comment type="pathway">
    <text evidence="4 19">Cofactor biosynthesis; riboflavin biosynthesis; 5-amino-6-(D-ribitylamino)uracil from GTP: step 1/4.</text>
</comment>
<evidence type="ECO:0000256" key="14">
    <source>
        <dbReference type="ARBA" id="ARBA00023211"/>
    </source>
</evidence>
<dbReference type="eggNOG" id="COG0108">
    <property type="taxonomic scope" value="Bacteria"/>
</dbReference>
<dbReference type="Pfam" id="PF00926">
    <property type="entry name" value="DHBP_synthase"/>
    <property type="match status" value="1"/>
</dbReference>
<keyword evidence="14 19" id="KW-0464">Manganese</keyword>
<comment type="similarity">
    <text evidence="19">In the C-terminal section; belongs to the GTP cyclohydrolase II family.</text>
</comment>
<dbReference type="InterPro" id="IPR036144">
    <property type="entry name" value="RibA-like_sf"/>
</dbReference>
<feature type="binding site" evidence="19">
    <location>
        <position position="271"/>
    </location>
    <ligand>
        <name>Zn(2+)</name>
        <dbReference type="ChEBI" id="CHEBI:29105"/>
        <note>catalytic</note>
    </ligand>
</feature>
<proteinExistence type="inferred from homology"/>
<evidence type="ECO:0000313" key="22">
    <source>
        <dbReference type="Proteomes" id="UP000000323"/>
    </source>
</evidence>
<name>D1CIT3_THET1</name>
<feature type="binding site" evidence="19">
    <location>
        <begin position="27"/>
        <end position="28"/>
    </location>
    <ligand>
        <name>D-ribulose 5-phosphate</name>
        <dbReference type="ChEBI" id="CHEBI:58121"/>
    </ligand>
</feature>
<evidence type="ECO:0000256" key="15">
    <source>
        <dbReference type="ARBA" id="ARBA00023239"/>
    </source>
</evidence>
<feature type="binding site" evidence="19">
    <location>
        <position position="269"/>
    </location>
    <ligand>
        <name>Zn(2+)</name>
        <dbReference type="ChEBI" id="CHEBI:29105"/>
        <note>catalytic</note>
    </ligand>
</feature>
<dbReference type="Gene3D" id="3.40.50.10990">
    <property type="entry name" value="GTP cyclohydrolase II"/>
    <property type="match status" value="1"/>
</dbReference>
<evidence type="ECO:0000256" key="19">
    <source>
        <dbReference type="HAMAP-Rule" id="MF_01283"/>
    </source>
</evidence>
<feature type="region of interest" description="DHBP synthase" evidence="19">
    <location>
        <begin position="1"/>
        <end position="204"/>
    </location>
</feature>
<gene>
    <name evidence="19" type="primary">ribBA</name>
    <name evidence="21" type="ordered locus">Tter_2767</name>
</gene>
<keyword evidence="7 19" id="KW-0686">Riboflavin biosynthesis</keyword>
<dbReference type="CDD" id="cd00641">
    <property type="entry name" value="GTP_cyclohydro2"/>
    <property type="match status" value="1"/>
</dbReference>
<evidence type="ECO:0000256" key="5">
    <source>
        <dbReference type="ARBA" id="ARBA00004904"/>
    </source>
</evidence>
<evidence type="ECO:0000256" key="1">
    <source>
        <dbReference type="ARBA" id="ARBA00000141"/>
    </source>
</evidence>
<dbReference type="SUPFAM" id="SSF55821">
    <property type="entry name" value="YrdC/RibB"/>
    <property type="match status" value="1"/>
</dbReference>
<feature type="binding site" evidence="19">
    <location>
        <begin position="142"/>
        <end position="146"/>
    </location>
    <ligand>
        <name>D-ribulose 5-phosphate</name>
        <dbReference type="ChEBI" id="CHEBI:58121"/>
    </ligand>
</feature>
<feature type="binding site" evidence="19">
    <location>
        <position position="352"/>
    </location>
    <ligand>
        <name>GTP</name>
        <dbReference type="ChEBI" id="CHEBI:37565"/>
    </ligand>
</feature>
<dbReference type="GO" id="GO:0030145">
    <property type="term" value="F:manganese ion binding"/>
    <property type="evidence" value="ECO:0007669"/>
    <property type="project" value="UniProtKB-UniRule"/>
</dbReference>
<dbReference type="EMBL" id="CP001826">
    <property type="protein sequence ID" value="ACZ43653.1"/>
    <property type="molecule type" value="Genomic_DNA"/>
</dbReference>
<dbReference type="HAMAP" id="MF_01283">
    <property type="entry name" value="RibBA"/>
    <property type="match status" value="1"/>
</dbReference>
<comment type="similarity">
    <text evidence="6 19">In the N-terminal section; belongs to the DHBP synthase family.</text>
</comment>
<dbReference type="GO" id="GO:0008270">
    <property type="term" value="F:zinc ion binding"/>
    <property type="evidence" value="ECO:0007669"/>
    <property type="project" value="UniProtKB-UniRule"/>
</dbReference>
<evidence type="ECO:0000256" key="4">
    <source>
        <dbReference type="ARBA" id="ARBA00004853"/>
    </source>
</evidence>
<dbReference type="GO" id="GO:0009231">
    <property type="term" value="P:riboflavin biosynthetic process"/>
    <property type="evidence" value="ECO:0007669"/>
    <property type="project" value="UniProtKB-UniRule"/>
</dbReference>
<dbReference type="InterPro" id="IPR000926">
    <property type="entry name" value="RibA"/>
</dbReference>
<dbReference type="Proteomes" id="UP000000323">
    <property type="component" value="Chromosome 2"/>
</dbReference>
<protein>
    <recommendedName>
        <fullName evidence="19">Riboflavin biosynthesis protein RibBA</fullName>
    </recommendedName>
    <domain>
        <recommendedName>
            <fullName evidence="19">3,4-dihydroxy-2-butanone 4-phosphate synthase</fullName>
            <shortName evidence="19">DHBP synthase</shortName>
            <ecNumber evidence="19">4.1.99.12</ecNumber>
        </recommendedName>
    </domain>
    <domain>
        <recommendedName>
            <fullName evidence="19">GTP cyclohydrolase-2</fullName>
            <ecNumber evidence="19">3.5.4.25</ecNumber>
        </recommendedName>
        <alternativeName>
            <fullName evidence="19">GTP cyclohydrolase II</fullName>
        </alternativeName>
    </domain>
</protein>
<dbReference type="FunFam" id="3.40.50.10990:FF:000001">
    <property type="entry name" value="Riboflavin biosynthesis protein RibBA"/>
    <property type="match status" value="1"/>
</dbReference>
<dbReference type="eggNOG" id="COG0807">
    <property type="taxonomic scope" value="Bacteria"/>
</dbReference>
<dbReference type="NCBIfam" id="TIGR00506">
    <property type="entry name" value="ribB"/>
    <property type="match status" value="1"/>
</dbReference>
<dbReference type="GO" id="GO:0005829">
    <property type="term" value="C:cytosol"/>
    <property type="evidence" value="ECO:0007669"/>
    <property type="project" value="TreeGrafter"/>
</dbReference>
<evidence type="ECO:0000256" key="7">
    <source>
        <dbReference type="ARBA" id="ARBA00022619"/>
    </source>
</evidence>
<keyword evidence="12 19" id="KW-0460">Magnesium</keyword>
<feature type="site" description="Essential for DHBP synthase activity" evidence="19">
    <location>
        <position position="166"/>
    </location>
</feature>
<dbReference type="UniPathway" id="UPA00275">
    <property type="reaction ID" value="UER00399"/>
</dbReference>